<evidence type="ECO:0000256" key="9">
    <source>
        <dbReference type="ARBA" id="ARBA00061394"/>
    </source>
</evidence>
<proteinExistence type="inferred from homology"/>
<keyword evidence="3 10" id="KW-0812">Transmembrane</keyword>
<dbReference type="OMA" id="RICFVSK"/>
<evidence type="ECO:0000256" key="3">
    <source>
        <dbReference type="ARBA" id="ARBA00022692"/>
    </source>
</evidence>
<feature type="transmembrane region" description="Helical" evidence="11">
    <location>
        <begin position="140"/>
        <end position="163"/>
    </location>
</feature>
<dbReference type="AlphaFoldDB" id="A0A8D0BBS5"/>
<feature type="transmembrane region" description="Helical" evidence="11">
    <location>
        <begin position="247"/>
        <end position="269"/>
    </location>
</feature>
<keyword evidence="4 11" id="KW-1133">Transmembrane helix</keyword>
<feature type="transmembrane region" description="Helical" evidence="11">
    <location>
        <begin position="62"/>
        <end position="85"/>
    </location>
</feature>
<evidence type="ECO:0000256" key="11">
    <source>
        <dbReference type="SAM" id="Phobius"/>
    </source>
</evidence>
<reference evidence="13" key="2">
    <citation type="submission" date="2025-09" db="UniProtKB">
        <authorList>
            <consortium name="Ensembl"/>
        </authorList>
    </citation>
    <scope>IDENTIFICATION</scope>
</reference>
<dbReference type="Pfam" id="PF00001">
    <property type="entry name" value="7tm_1"/>
    <property type="match status" value="1"/>
</dbReference>
<keyword evidence="7 10" id="KW-0675">Receptor</keyword>
<keyword evidence="14" id="KW-1185">Reference proteome</keyword>
<name>A0A8D0BBS5_SALMN</name>
<evidence type="ECO:0000256" key="6">
    <source>
        <dbReference type="ARBA" id="ARBA00023136"/>
    </source>
</evidence>
<evidence type="ECO:0000313" key="13">
    <source>
        <dbReference type="Ensembl" id="ENSSMRP00000008478.1"/>
    </source>
</evidence>
<dbReference type="Gene3D" id="1.20.1070.10">
    <property type="entry name" value="Rhodopsin 7-helix transmembrane proteins"/>
    <property type="match status" value="1"/>
</dbReference>
<evidence type="ECO:0000256" key="5">
    <source>
        <dbReference type="ARBA" id="ARBA00023040"/>
    </source>
</evidence>
<comment type="subcellular location">
    <subcellularLocation>
        <location evidence="1">Cell membrane</location>
        <topology evidence="1">Multi-pass membrane protein</topology>
    </subcellularLocation>
</comment>
<dbReference type="SUPFAM" id="SSF81321">
    <property type="entry name" value="Family A G protein-coupled receptor-like"/>
    <property type="match status" value="1"/>
</dbReference>
<protein>
    <recommendedName>
        <fullName evidence="12">G-protein coupled receptors family 1 profile domain-containing protein</fullName>
    </recommendedName>
</protein>
<keyword evidence="2" id="KW-1003">Cell membrane</keyword>
<accession>A0A8D0BBS5</accession>
<keyword evidence="6 11" id="KW-0472">Membrane</keyword>
<reference evidence="13" key="1">
    <citation type="submission" date="2025-08" db="UniProtKB">
        <authorList>
            <consortium name="Ensembl"/>
        </authorList>
    </citation>
    <scope>IDENTIFICATION</scope>
</reference>
<dbReference type="PROSITE" id="PS00237">
    <property type="entry name" value="G_PROTEIN_RECEP_F1_1"/>
    <property type="match status" value="1"/>
</dbReference>
<dbReference type="GO" id="GO:0005886">
    <property type="term" value="C:plasma membrane"/>
    <property type="evidence" value="ECO:0007669"/>
    <property type="project" value="UniProtKB-SubCell"/>
</dbReference>
<keyword evidence="8 10" id="KW-0807">Transducer</keyword>
<feature type="transmembrane region" description="Helical" evidence="11">
    <location>
        <begin position="27"/>
        <end position="50"/>
    </location>
</feature>
<evidence type="ECO:0000256" key="2">
    <source>
        <dbReference type="ARBA" id="ARBA00022475"/>
    </source>
</evidence>
<dbReference type="GeneTree" id="ENSGT01030000234639"/>
<evidence type="ECO:0000256" key="10">
    <source>
        <dbReference type="RuleBase" id="RU000688"/>
    </source>
</evidence>
<feature type="domain" description="G-protein coupled receptors family 1 profile" evidence="12">
    <location>
        <begin position="42"/>
        <end position="266"/>
    </location>
</feature>
<dbReference type="InterPro" id="IPR017452">
    <property type="entry name" value="GPCR_Rhodpsn_7TM"/>
</dbReference>
<dbReference type="PRINTS" id="PR02108">
    <property type="entry name" value="MRGPCRFAMILY"/>
</dbReference>
<organism evidence="13 14">
    <name type="scientific">Salvator merianae</name>
    <name type="common">Argentine black and white tegu</name>
    <name type="synonym">Tupinambis merianae</name>
    <dbReference type="NCBI Taxonomy" id="96440"/>
    <lineage>
        <taxon>Eukaryota</taxon>
        <taxon>Metazoa</taxon>
        <taxon>Chordata</taxon>
        <taxon>Craniata</taxon>
        <taxon>Vertebrata</taxon>
        <taxon>Euteleostomi</taxon>
        <taxon>Lepidosauria</taxon>
        <taxon>Squamata</taxon>
        <taxon>Bifurcata</taxon>
        <taxon>Unidentata</taxon>
        <taxon>Episquamata</taxon>
        <taxon>Laterata</taxon>
        <taxon>Teiioidea</taxon>
        <taxon>Teiidae</taxon>
        <taxon>Salvator</taxon>
    </lineage>
</organism>
<evidence type="ECO:0000256" key="8">
    <source>
        <dbReference type="ARBA" id="ARBA00023224"/>
    </source>
</evidence>
<evidence type="ECO:0000256" key="4">
    <source>
        <dbReference type="ARBA" id="ARBA00022989"/>
    </source>
</evidence>
<evidence type="ECO:0000256" key="7">
    <source>
        <dbReference type="ARBA" id="ARBA00023170"/>
    </source>
</evidence>
<dbReference type="Proteomes" id="UP000694421">
    <property type="component" value="Unplaced"/>
</dbReference>
<evidence type="ECO:0000256" key="1">
    <source>
        <dbReference type="ARBA" id="ARBA00004651"/>
    </source>
</evidence>
<feature type="transmembrane region" description="Helical" evidence="11">
    <location>
        <begin position="175"/>
        <end position="201"/>
    </location>
</feature>
<dbReference type="PANTHER" id="PTHR11334">
    <property type="entry name" value="MAS-RELATED G-PROTEIN COUPLED RECEPTOR"/>
    <property type="match status" value="1"/>
</dbReference>
<dbReference type="PRINTS" id="PR00237">
    <property type="entry name" value="GPCRRHODOPSN"/>
</dbReference>
<feature type="transmembrane region" description="Helical" evidence="11">
    <location>
        <begin position="213"/>
        <end position="235"/>
    </location>
</feature>
<comment type="similarity">
    <text evidence="9">Belongs to the G-protein coupled receptor 1 family. Mas subfamily.</text>
</comment>
<dbReference type="InterPro" id="IPR026234">
    <property type="entry name" value="MRGPCRFAMILY"/>
</dbReference>
<feature type="transmembrane region" description="Helical" evidence="11">
    <location>
        <begin position="97"/>
        <end position="119"/>
    </location>
</feature>
<dbReference type="InterPro" id="IPR000276">
    <property type="entry name" value="GPCR_Rhodpsn"/>
</dbReference>
<dbReference type="GO" id="GO:0004930">
    <property type="term" value="F:G protein-coupled receptor activity"/>
    <property type="evidence" value="ECO:0007669"/>
    <property type="project" value="UniProtKB-KW"/>
</dbReference>
<dbReference type="Ensembl" id="ENSSMRT00000009908.1">
    <property type="protein sequence ID" value="ENSSMRP00000008478.1"/>
    <property type="gene ID" value="ENSSMRG00000006792.1"/>
</dbReference>
<evidence type="ECO:0000313" key="14">
    <source>
        <dbReference type="Proteomes" id="UP000694421"/>
    </source>
</evidence>
<dbReference type="PANTHER" id="PTHR11334:SF29">
    <property type="entry name" value="MAS-RELATED G-PROTEIN COUPLED RECEPTOR MEMBER X2"/>
    <property type="match status" value="1"/>
</dbReference>
<keyword evidence="5 10" id="KW-0297">G-protein coupled receptor</keyword>
<dbReference type="FunFam" id="1.20.1070.10:FF:000193">
    <property type="entry name" value="Mas-related G-protein coupled receptor member E"/>
    <property type="match status" value="1"/>
</dbReference>
<dbReference type="PROSITE" id="PS50262">
    <property type="entry name" value="G_PROTEIN_RECEP_F1_2"/>
    <property type="match status" value="1"/>
</dbReference>
<sequence length="294" mass="33529">MNLTLTSRDNNKNVSVLYTGCQDTQRILSIFTILICVFGILGNGIVIWLLGFCIKKNPFTIYILNLAVADFSFLTIAVIDKIYWFSPHKLSQIHNTVALLFAFLYFFTFSTSQSLLTAISMDRCVSVFFPLWHRCRRPTYLSAIVCALIWLISFLPPAISVILKMANIPIDKYVLLYQFVANGFLCLPLMTISSLMLFIKVFCKSKQQRRGKVLITILLTVFFFCFFCFPFNALTINSSLNEEQLTFLHSVVFCACLNSSVNPLIYYLVGRPKKGLSKKSMKAALQRLFKEGEI</sequence>
<evidence type="ECO:0000259" key="12">
    <source>
        <dbReference type="PROSITE" id="PS50262"/>
    </source>
</evidence>